<dbReference type="SUPFAM" id="SSF109854">
    <property type="entry name" value="DinB/YfiT-like putative metalloenzymes"/>
    <property type="match status" value="1"/>
</dbReference>
<proteinExistence type="predicted"/>
<feature type="domain" description="Mycothiol-dependent maleylpyruvate isomerase metal-binding" evidence="1">
    <location>
        <begin position="11"/>
        <end position="126"/>
    </location>
</feature>
<dbReference type="NCBIfam" id="TIGR03086">
    <property type="entry name" value="TIGR03086 family metal-binding protein"/>
    <property type="match status" value="1"/>
</dbReference>
<dbReference type="InterPro" id="IPR024344">
    <property type="entry name" value="MDMPI_metal-binding"/>
</dbReference>
<evidence type="ECO:0000313" key="2">
    <source>
        <dbReference type="EMBL" id="MFD1946611.1"/>
    </source>
</evidence>
<reference evidence="3" key="1">
    <citation type="journal article" date="2019" name="Int. J. Syst. Evol. Microbiol.">
        <title>The Global Catalogue of Microorganisms (GCM) 10K type strain sequencing project: providing services to taxonomists for standard genome sequencing and annotation.</title>
        <authorList>
            <consortium name="The Broad Institute Genomics Platform"/>
            <consortium name="The Broad Institute Genome Sequencing Center for Infectious Disease"/>
            <person name="Wu L."/>
            <person name="Ma J."/>
        </authorList>
    </citation>
    <scope>NUCLEOTIDE SEQUENCE [LARGE SCALE GENOMIC DNA]</scope>
    <source>
        <strain evidence="3">CGMCC 1.12477</strain>
    </source>
</reference>
<protein>
    <submittedName>
        <fullName evidence="2">TIGR03086 family metal-binding protein</fullName>
    </submittedName>
</protein>
<sequence>MSGAAEEFRGVAGRFGEVVAAVPADRWDAPAPVDGWVARDVVRHLVEWFPGFLAGGSDVVLPPVPSVDDDPVVAWESFAGSVQSLLDDPATADRSFDNPHTGSWPLPQAVSQFFTSDVFLHTWDLAVASGQDPALDPERCAGMLAGMEQWEEAMRSSGQYGPRVPVPDDAPAQDRLMGFIGRDPAWRP</sequence>
<dbReference type="RefSeq" id="WP_343916924.1">
    <property type="nucleotide sequence ID" value="NZ_BAAAJT010000002.1"/>
</dbReference>
<gene>
    <name evidence="2" type="ORF">ACFSDE_07400</name>
</gene>
<evidence type="ECO:0000259" key="1">
    <source>
        <dbReference type="Pfam" id="PF11716"/>
    </source>
</evidence>
<dbReference type="InterPro" id="IPR017520">
    <property type="entry name" value="CHP03086"/>
</dbReference>
<dbReference type="Pfam" id="PF11716">
    <property type="entry name" value="MDMPI_N"/>
    <property type="match status" value="1"/>
</dbReference>
<name>A0ABW4TL27_9ACTN</name>
<dbReference type="EMBL" id="JBHUGD010000003">
    <property type="protein sequence ID" value="MFD1946611.1"/>
    <property type="molecule type" value="Genomic_DNA"/>
</dbReference>
<dbReference type="InterPro" id="IPR017517">
    <property type="entry name" value="Maleyloyr_isom"/>
</dbReference>
<dbReference type="Proteomes" id="UP001597351">
    <property type="component" value="Unassembled WGS sequence"/>
</dbReference>
<dbReference type="NCBIfam" id="TIGR03083">
    <property type="entry name" value="maleylpyruvate isomerase family mycothiol-dependent enzyme"/>
    <property type="match status" value="1"/>
</dbReference>
<evidence type="ECO:0000313" key="3">
    <source>
        <dbReference type="Proteomes" id="UP001597351"/>
    </source>
</evidence>
<dbReference type="InterPro" id="IPR034660">
    <property type="entry name" value="DinB/YfiT-like"/>
</dbReference>
<keyword evidence="3" id="KW-1185">Reference proteome</keyword>
<organism evidence="2 3">
    <name type="scientific">Nocardioides aestuarii</name>
    <dbReference type="NCBI Taxonomy" id="252231"/>
    <lineage>
        <taxon>Bacteria</taxon>
        <taxon>Bacillati</taxon>
        <taxon>Actinomycetota</taxon>
        <taxon>Actinomycetes</taxon>
        <taxon>Propionibacteriales</taxon>
        <taxon>Nocardioidaceae</taxon>
        <taxon>Nocardioides</taxon>
    </lineage>
</organism>
<accession>A0ABW4TL27</accession>
<comment type="caution">
    <text evidence="2">The sequence shown here is derived from an EMBL/GenBank/DDBJ whole genome shotgun (WGS) entry which is preliminary data.</text>
</comment>